<keyword evidence="2" id="KW-1185">Reference proteome</keyword>
<evidence type="ECO:0008006" key="3">
    <source>
        <dbReference type="Google" id="ProtNLM"/>
    </source>
</evidence>
<sequence>MSFMICVSIFVALCMLGGFHFYLILTNQTTIEFQLNMVRRRQCRKNGEFFRNPYDIGRSRNCQEVFGPNSLWSLKWMFPYLAAPPMGDGLSYASSMPGLEL</sequence>
<dbReference type="EMBL" id="CAXAMN010027250">
    <property type="protein sequence ID" value="CAK9109639.1"/>
    <property type="molecule type" value="Genomic_DNA"/>
</dbReference>
<dbReference type="PANTHER" id="PTHR12246">
    <property type="entry name" value="PALMITOYLTRANSFERASE ZDHHC16"/>
    <property type="match status" value="1"/>
</dbReference>
<evidence type="ECO:0000313" key="1">
    <source>
        <dbReference type="EMBL" id="CAK9109639.1"/>
    </source>
</evidence>
<dbReference type="Proteomes" id="UP001642484">
    <property type="component" value="Unassembled WGS sequence"/>
</dbReference>
<organism evidence="1 2">
    <name type="scientific">Durusdinium trenchii</name>
    <dbReference type="NCBI Taxonomy" id="1381693"/>
    <lineage>
        <taxon>Eukaryota</taxon>
        <taxon>Sar</taxon>
        <taxon>Alveolata</taxon>
        <taxon>Dinophyceae</taxon>
        <taxon>Suessiales</taxon>
        <taxon>Symbiodiniaceae</taxon>
        <taxon>Durusdinium</taxon>
    </lineage>
</organism>
<gene>
    <name evidence="1" type="ORF">CCMP2556_LOCUS51017</name>
</gene>
<protein>
    <recommendedName>
        <fullName evidence="3">Protein S-acyltransferase</fullName>
    </recommendedName>
</protein>
<reference evidence="1 2" key="1">
    <citation type="submission" date="2024-02" db="EMBL/GenBank/DDBJ databases">
        <authorList>
            <person name="Chen Y."/>
            <person name="Shah S."/>
            <person name="Dougan E. K."/>
            <person name="Thang M."/>
            <person name="Chan C."/>
        </authorList>
    </citation>
    <scope>NUCLEOTIDE SEQUENCE [LARGE SCALE GENOMIC DNA]</scope>
</reference>
<dbReference type="InterPro" id="IPR039859">
    <property type="entry name" value="PFA4/ZDH16/20/ERF2-like"/>
</dbReference>
<evidence type="ECO:0000313" key="2">
    <source>
        <dbReference type="Proteomes" id="UP001642484"/>
    </source>
</evidence>
<comment type="caution">
    <text evidence="1">The sequence shown here is derived from an EMBL/GenBank/DDBJ whole genome shotgun (WGS) entry which is preliminary data.</text>
</comment>
<name>A0ABP0SBJ3_9DINO</name>
<accession>A0ABP0SBJ3</accession>
<proteinExistence type="predicted"/>